<keyword evidence="3" id="KW-1003">Cell membrane</keyword>
<dbReference type="PANTHER" id="PTHR30558:SF7">
    <property type="entry name" value="TOL-PAL SYSTEM PROTEIN TOLR"/>
    <property type="match status" value="1"/>
</dbReference>
<dbReference type="OrthoDB" id="9798629at2"/>
<dbReference type="GO" id="GO:0015031">
    <property type="term" value="P:protein transport"/>
    <property type="evidence" value="ECO:0007669"/>
    <property type="project" value="UniProtKB-KW"/>
</dbReference>
<evidence type="ECO:0000256" key="3">
    <source>
        <dbReference type="ARBA" id="ARBA00022475"/>
    </source>
</evidence>
<keyword evidence="5 8" id="KW-1133">Transmembrane helix</keyword>
<dbReference type="RefSeq" id="WP_122226685.1">
    <property type="nucleotide sequence ID" value="NZ_RDQO01000001.1"/>
</dbReference>
<dbReference type="PANTHER" id="PTHR30558">
    <property type="entry name" value="EXBD MEMBRANE COMPONENT OF PMF-DRIVEN MACROMOLECULE IMPORT SYSTEM"/>
    <property type="match status" value="1"/>
</dbReference>
<keyword evidence="10" id="KW-1185">Reference proteome</keyword>
<comment type="similarity">
    <text evidence="2 7">Belongs to the ExbD/TolR family.</text>
</comment>
<keyword evidence="7" id="KW-0653">Protein transport</keyword>
<accession>A0A3M6QZX5</accession>
<dbReference type="GO" id="GO:0022857">
    <property type="term" value="F:transmembrane transporter activity"/>
    <property type="evidence" value="ECO:0007669"/>
    <property type="project" value="InterPro"/>
</dbReference>
<comment type="subcellular location">
    <subcellularLocation>
        <location evidence="1">Cell membrane</location>
        <topology evidence="1">Single-pass membrane protein</topology>
    </subcellularLocation>
    <subcellularLocation>
        <location evidence="7">Cell membrane</location>
        <topology evidence="7">Single-pass type II membrane protein</topology>
    </subcellularLocation>
</comment>
<feature type="transmembrane region" description="Helical" evidence="8">
    <location>
        <begin position="21"/>
        <end position="41"/>
    </location>
</feature>
<evidence type="ECO:0000313" key="10">
    <source>
        <dbReference type="Proteomes" id="UP000278006"/>
    </source>
</evidence>
<name>A0A3M6QZX5_9BURK</name>
<comment type="caution">
    <text evidence="9">The sequence shown here is derived from an EMBL/GenBank/DDBJ whole genome shotgun (WGS) entry which is preliminary data.</text>
</comment>
<dbReference type="GO" id="GO:0005886">
    <property type="term" value="C:plasma membrane"/>
    <property type="evidence" value="ECO:0007669"/>
    <property type="project" value="UniProtKB-SubCell"/>
</dbReference>
<evidence type="ECO:0000313" key="9">
    <source>
        <dbReference type="EMBL" id="RMX08560.1"/>
    </source>
</evidence>
<evidence type="ECO:0000256" key="5">
    <source>
        <dbReference type="ARBA" id="ARBA00022989"/>
    </source>
</evidence>
<evidence type="ECO:0000256" key="6">
    <source>
        <dbReference type="ARBA" id="ARBA00023136"/>
    </source>
</evidence>
<dbReference type="InterPro" id="IPR003400">
    <property type="entry name" value="ExbD"/>
</dbReference>
<sequence length="146" mass="15857">MAALSARKGTRRRTMNEINMVPFIDVMLVLLIIFMVTAPMITPGVINAPTSGAAGEAPPVIAQVLVDKDGKLEWKVGNETRGTDLEQLGELAVQWQEEQIQQGRPPEQVAIVIVGDKAAHYEYVTGALDALHQAGAKRVAFLLNKK</sequence>
<evidence type="ECO:0000256" key="8">
    <source>
        <dbReference type="SAM" id="Phobius"/>
    </source>
</evidence>
<dbReference type="Proteomes" id="UP000278006">
    <property type="component" value="Unassembled WGS sequence"/>
</dbReference>
<proteinExistence type="inferred from homology"/>
<evidence type="ECO:0000256" key="7">
    <source>
        <dbReference type="RuleBase" id="RU003879"/>
    </source>
</evidence>
<gene>
    <name evidence="9" type="ORF">D8I35_05665</name>
</gene>
<dbReference type="Gene3D" id="3.30.420.270">
    <property type="match status" value="1"/>
</dbReference>
<keyword evidence="6 8" id="KW-0472">Membrane</keyword>
<evidence type="ECO:0000256" key="2">
    <source>
        <dbReference type="ARBA" id="ARBA00005811"/>
    </source>
</evidence>
<dbReference type="Pfam" id="PF02472">
    <property type="entry name" value="ExbD"/>
    <property type="match status" value="1"/>
</dbReference>
<dbReference type="AlphaFoldDB" id="A0A3M6QZX5"/>
<keyword evidence="4 7" id="KW-0812">Transmembrane</keyword>
<organism evidence="9 10">
    <name type="scientific">Corticibacter populi</name>
    <dbReference type="NCBI Taxonomy" id="1550736"/>
    <lineage>
        <taxon>Bacteria</taxon>
        <taxon>Pseudomonadati</taxon>
        <taxon>Pseudomonadota</taxon>
        <taxon>Betaproteobacteria</taxon>
        <taxon>Burkholderiales</taxon>
        <taxon>Comamonadaceae</taxon>
        <taxon>Corticibacter</taxon>
    </lineage>
</organism>
<evidence type="ECO:0000256" key="1">
    <source>
        <dbReference type="ARBA" id="ARBA00004162"/>
    </source>
</evidence>
<reference evidence="9 10" key="1">
    <citation type="submission" date="2018-10" db="EMBL/GenBank/DDBJ databases">
        <title>Draft genome of Cortibacter populi DSM10536.</title>
        <authorList>
            <person name="Bernier A.-M."/>
            <person name="Bernard K."/>
        </authorList>
    </citation>
    <scope>NUCLEOTIDE SEQUENCE [LARGE SCALE GENOMIC DNA]</scope>
    <source>
        <strain evidence="9 10">DSM 105136</strain>
    </source>
</reference>
<protein>
    <submittedName>
        <fullName evidence="9">Protein TolR</fullName>
    </submittedName>
</protein>
<keyword evidence="7" id="KW-0813">Transport</keyword>
<evidence type="ECO:0000256" key="4">
    <source>
        <dbReference type="ARBA" id="ARBA00022692"/>
    </source>
</evidence>
<dbReference type="EMBL" id="RDQO01000001">
    <property type="protein sequence ID" value="RMX08560.1"/>
    <property type="molecule type" value="Genomic_DNA"/>
</dbReference>